<evidence type="ECO:0000313" key="1">
    <source>
        <dbReference type="EMBL" id="MCY0965307.1"/>
    </source>
</evidence>
<dbReference type="EMBL" id="JAPNOA010000025">
    <property type="protein sequence ID" value="MCY0965307.1"/>
    <property type="molecule type" value="Genomic_DNA"/>
</dbReference>
<accession>A0A9X3ECZ6</accession>
<gene>
    <name evidence="1" type="ORF">OUO13_08925</name>
</gene>
<name>A0A9X3ECZ6_9GAMM</name>
<dbReference type="PANTHER" id="PTHR38774">
    <property type="entry name" value="CYTOPLASMIC PROTEIN-RELATED"/>
    <property type="match status" value="1"/>
</dbReference>
<dbReference type="Pfam" id="PF06853">
    <property type="entry name" value="DUF1249"/>
    <property type="match status" value="1"/>
</dbReference>
<evidence type="ECO:0000313" key="2">
    <source>
        <dbReference type="Proteomes" id="UP001150830"/>
    </source>
</evidence>
<protein>
    <submittedName>
        <fullName evidence="1">DUF1249 domain-containing protein</fullName>
    </submittedName>
</protein>
<organism evidence="1 2">
    <name type="scientific">Parathalassolituus penaei</name>
    <dbReference type="NCBI Taxonomy" id="2997323"/>
    <lineage>
        <taxon>Bacteria</taxon>
        <taxon>Pseudomonadati</taxon>
        <taxon>Pseudomonadota</taxon>
        <taxon>Gammaproteobacteria</taxon>
        <taxon>Oceanospirillales</taxon>
        <taxon>Oceanospirillaceae</taxon>
        <taxon>Parathalassolituus</taxon>
    </lineage>
</organism>
<proteinExistence type="predicted"/>
<dbReference type="RefSeq" id="WP_283173547.1">
    <property type="nucleotide sequence ID" value="NZ_JAPNOA010000025.1"/>
</dbReference>
<comment type="caution">
    <text evidence="1">The sequence shown here is derived from an EMBL/GenBank/DDBJ whole genome shotgun (WGS) entry which is preliminary data.</text>
</comment>
<dbReference type="Proteomes" id="UP001150830">
    <property type="component" value="Unassembled WGS sequence"/>
</dbReference>
<dbReference type="AlphaFoldDB" id="A0A9X3ECZ6"/>
<reference evidence="1" key="1">
    <citation type="submission" date="2022-11" db="EMBL/GenBank/DDBJ databases">
        <title>Parathalassolutuus dongxingensis gen. nov., sp. nov., a novel member of family Oceanospirillaceae isolated from a coastal shrimp pond in Guangxi, China.</title>
        <authorList>
            <person name="Chen H."/>
        </authorList>
    </citation>
    <scope>NUCLEOTIDE SEQUENCE</scope>
    <source>
        <strain evidence="1">G-43</strain>
    </source>
</reference>
<sequence length="137" mass="15809">MKLTRNQETGSLRVFRVRNGSQPGQTISVRIEADHKYTTMLKLCHEHDQPGWLGRHELQVRMYHDARMAEVVGYQNVRVVDGRFPYPNPSMLQPDEKTQLNRFLSDWLEHCLRFGHIDKEVNLQTDIAGAGEPPASL</sequence>
<dbReference type="InterPro" id="IPR009659">
    <property type="entry name" value="DUF1249"/>
</dbReference>
<keyword evidence="2" id="KW-1185">Reference proteome</keyword>
<dbReference type="PANTHER" id="PTHR38774:SF1">
    <property type="entry name" value="CYTOPLASMIC PROTEIN"/>
    <property type="match status" value="1"/>
</dbReference>